<gene>
    <name evidence="10" type="ORF">SSP0437_LOCUS4945</name>
</gene>
<sequence>MSRVNSYIFATHAFLSVLGFVHTFQWLTFLHQSRALFSTSHSLFPPPTTTPPLRFDHHPAFLNQPYTPRTLDFIMMSAATIGAILATTTTQHALLLCLAYAAQITMLNLPLPGVQTLIKSFGWHWQTASTTLLGIAVAPWFSRRLVAEPPVVGVWLLRALSFLVMWGAGMSKLGANASDCWRYPHFSCTTTHYETQPFPSVVAFFLHRLPFTAHQAEVVYNHIVELVLPYGLLLPVGSNLRGLCGLGTLAYMGGIIASGSYAQINWITVAPVLFAMDDAFFAHFLPSSLLAWRDDLVATSSHTPGFPLLAGQWLRTLLIALFAIFFAYKSVDPIKESLGPSPWLHYYDPWYVSNAYGVFGFVNAKRFVTTMSWQTDEDKEHEWHEAVYRALPSSTDRMQYCAPYHYLFDWRVWIETTASLESRRDKSRFVPRVLAQAAQRVMAGDVLIADLFHNGHEMLPPGGAAPVRFRFDLWQYHFTSIDEWRATGVWWTREAVPTVRPLIVERQQAVATVSPTVQATHRRRVHLMQLASALVFAVAAAVATDAWLPAVAHVAVAVGAFVGYPAAVPYGTIVGLALSAQAGLSPSLGSFMRLLTAANVVRVAVRLAPAA</sequence>
<dbReference type="InterPro" id="IPR057434">
    <property type="entry name" value="LMF1/2_N"/>
</dbReference>
<protein>
    <recommendedName>
        <fullName evidence="11">Lipase maturation factor</fullName>
    </recommendedName>
</protein>
<keyword evidence="3 7" id="KW-0812">Transmembrane</keyword>
<evidence type="ECO:0008006" key="11">
    <source>
        <dbReference type="Google" id="ProtNLM"/>
    </source>
</evidence>
<evidence type="ECO:0000259" key="9">
    <source>
        <dbReference type="Pfam" id="PF25179"/>
    </source>
</evidence>
<dbReference type="InterPro" id="IPR057433">
    <property type="entry name" value="LMF1/2_C"/>
</dbReference>
<keyword evidence="5 7" id="KW-1133">Transmembrane helix</keyword>
<feature type="transmembrane region" description="Helical" evidence="7">
    <location>
        <begin position="149"/>
        <end position="168"/>
    </location>
</feature>
<dbReference type="Pfam" id="PF06762">
    <property type="entry name" value="LMF1"/>
    <property type="match status" value="1"/>
</dbReference>
<comment type="subcellular location">
    <subcellularLocation>
        <location evidence="1">Endoplasmic reticulum membrane</location>
        <topology evidence="1">Multi-pass membrane protein</topology>
    </subcellularLocation>
</comment>
<evidence type="ECO:0000256" key="3">
    <source>
        <dbReference type="ARBA" id="ARBA00022692"/>
    </source>
</evidence>
<feature type="domain" description="Lipase maturation factor 1/2 N-terminal" evidence="8">
    <location>
        <begin position="120"/>
        <end position="282"/>
    </location>
</feature>
<dbReference type="GO" id="GO:0005789">
    <property type="term" value="C:endoplasmic reticulum membrane"/>
    <property type="evidence" value="ECO:0007669"/>
    <property type="project" value="UniProtKB-SubCell"/>
</dbReference>
<feature type="transmembrane region" description="Helical" evidence="7">
    <location>
        <begin position="264"/>
        <end position="285"/>
    </location>
</feature>
<dbReference type="PANTHER" id="PTHR14463">
    <property type="entry name" value="LIPASE MATURATION FACTOR"/>
    <property type="match status" value="1"/>
</dbReference>
<dbReference type="Pfam" id="PF25179">
    <property type="entry name" value="LMF1_C"/>
    <property type="match status" value="1"/>
</dbReference>
<evidence type="ECO:0000256" key="1">
    <source>
        <dbReference type="ARBA" id="ARBA00004477"/>
    </source>
</evidence>
<comment type="similarity">
    <text evidence="2">Belongs to the lipase maturation factor family.</text>
</comment>
<evidence type="ECO:0000313" key="10">
    <source>
        <dbReference type="EMBL" id="CAD9294568.1"/>
    </source>
</evidence>
<evidence type="ECO:0000256" key="7">
    <source>
        <dbReference type="SAM" id="Phobius"/>
    </source>
</evidence>
<proteinExistence type="inferred from homology"/>
<reference evidence="10" key="1">
    <citation type="submission" date="2021-01" db="EMBL/GenBank/DDBJ databases">
        <authorList>
            <person name="Corre E."/>
            <person name="Pelletier E."/>
            <person name="Niang G."/>
            <person name="Scheremetjew M."/>
            <person name="Finn R."/>
            <person name="Kale V."/>
            <person name="Holt S."/>
            <person name="Cochrane G."/>
            <person name="Meng A."/>
            <person name="Brown T."/>
            <person name="Cohen L."/>
        </authorList>
    </citation>
    <scope>NUCLEOTIDE SEQUENCE</scope>
    <source>
        <strain evidence="10">ATCC 50979</strain>
    </source>
</reference>
<evidence type="ECO:0000259" key="8">
    <source>
        <dbReference type="Pfam" id="PF06762"/>
    </source>
</evidence>
<keyword evidence="6 7" id="KW-0472">Membrane</keyword>
<evidence type="ECO:0000256" key="6">
    <source>
        <dbReference type="ARBA" id="ARBA00023136"/>
    </source>
</evidence>
<evidence type="ECO:0000256" key="2">
    <source>
        <dbReference type="ARBA" id="ARBA00005512"/>
    </source>
</evidence>
<evidence type="ECO:0000256" key="5">
    <source>
        <dbReference type="ARBA" id="ARBA00022989"/>
    </source>
</evidence>
<keyword evidence="4" id="KW-0256">Endoplasmic reticulum</keyword>
<feature type="transmembrane region" description="Helical" evidence="7">
    <location>
        <begin position="7"/>
        <end position="27"/>
    </location>
</feature>
<evidence type="ECO:0000256" key="4">
    <source>
        <dbReference type="ARBA" id="ARBA00022824"/>
    </source>
</evidence>
<dbReference type="InterPro" id="IPR009613">
    <property type="entry name" value="LMF"/>
</dbReference>
<name>A0A7S1VBT1_9EUKA</name>
<dbReference type="EMBL" id="HBGL01006436">
    <property type="protein sequence ID" value="CAD9294568.1"/>
    <property type="molecule type" value="Transcribed_RNA"/>
</dbReference>
<feature type="transmembrane region" description="Helical" evidence="7">
    <location>
        <begin position="554"/>
        <end position="578"/>
    </location>
</feature>
<feature type="transmembrane region" description="Helical" evidence="7">
    <location>
        <begin position="530"/>
        <end position="548"/>
    </location>
</feature>
<organism evidence="10">
    <name type="scientific">Sexangularia sp. CB-2014</name>
    <dbReference type="NCBI Taxonomy" id="1486929"/>
    <lineage>
        <taxon>Eukaryota</taxon>
        <taxon>Amoebozoa</taxon>
        <taxon>Tubulinea</taxon>
        <taxon>Elardia</taxon>
        <taxon>Arcellinida</taxon>
        <taxon>Arcellinida incertae sedis</taxon>
        <taxon>Sexangularia</taxon>
    </lineage>
</organism>
<feature type="transmembrane region" description="Helical" evidence="7">
    <location>
        <begin position="305"/>
        <end position="328"/>
    </location>
</feature>
<feature type="domain" description="Lipase maturation factor 1/2 C-terminal" evidence="9">
    <location>
        <begin position="352"/>
        <end position="498"/>
    </location>
</feature>
<dbReference type="GO" id="GO:0051604">
    <property type="term" value="P:protein maturation"/>
    <property type="evidence" value="ECO:0007669"/>
    <property type="project" value="InterPro"/>
</dbReference>
<dbReference type="PANTHER" id="PTHR14463:SF10">
    <property type="entry name" value="LIPASE MATURATION FACTOR 1"/>
    <property type="match status" value="1"/>
</dbReference>
<accession>A0A7S1VBT1</accession>
<feature type="transmembrane region" description="Helical" evidence="7">
    <location>
        <begin position="66"/>
        <end position="86"/>
    </location>
</feature>
<dbReference type="AlphaFoldDB" id="A0A7S1VBT1"/>